<accession>F2BYC6</accession>
<dbReference type="GO" id="GO:0006465">
    <property type="term" value="P:signal peptide processing"/>
    <property type="evidence" value="ECO:0007669"/>
    <property type="project" value="TreeGrafter"/>
</dbReference>
<name>F2BYC6_9FIRM</name>
<dbReference type="RefSeq" id="WP_007556471.1">
    <property type="nucleotide sequence ID" value="NZ_GL878519.1"/>
</dbReference>
<dbReference type="HOGENOM" id="CLU_1508312_0_0_9"/>
<dbReference type="eggNOG" id="COG1989">
    <property type="taxonomic scope" value="Bacteria"/>
</dbReference>
<dbReference type="PANTHER" id="PTHR30487">
    <property type="entry name" value="TYPE 4 PREPILIN-LIKE PROTEINS LEADER PEPTIDE-PROCESSING ENZYME"/>
    <property type="match status" value="1"/>
</dbReference>
<keyword evidence="4" id="KW-0378">Hydrolase</keyword>
<dbReference type="GO" id="GO:0005886">
    <property type="term" value="C:plasma membrane"/>
    <property type="evidence" value="ECO:0007669"/>
    <property type="project" value="TreeGrafter"/>
</dbReference>
<keyword evidence="2" id="KW-0472">Membrane</keyword>
<gene>
    <name evidence="4" type="primary">comC</name>
    <name evidence="4" type="ORF">HMPREF9083_1194</name>
</gene>
<comment type="caution">
    <text evidence="4">The sequence shown here is derived from an EMBL/GenBank/DDBJ whole genome shotgun (WGS) entry which is preliminary data.</text>
</comment>
<dbReference type="Gene3D" id="1.20.120.1220">
    <property type="match status" value="1"/>
</dbReference>
<feature type="transmembrane region" description="Helical" evidence="2">
    <location>
        <begin position="151"/>
        <end position="173"/>
    </location>
</feature>
<keyword evidence="2" id="KW-0812">Transmembrane</keyword>
<dbReference type="STRING" id="888062.HMPREF9083_1194"/>
<evidence type="ECO:0000313" key="5">
    <source>
        <dbReference type="Proteomes" id="UP000003503"/>
    </source>
</evidence>
<feature type="transmembrane region" description="Helical" evidence="2">
    <location>
        <begin position="118"/>
        <end position="139"/>
    </location>
</feature>
<feature type="domain" description="Prepilin type IV endopeptidase peptidase" evidence="3">
    <location>
        <begin position="39"/>
        <end position="134"/>
    </location>
</feature>
<feature type="transmembrane region" description="Helical" evidence="2">
    <location>
        <begin position="55"/>
        <end position="71"/>
    </location>
</feature>
<evidence type="ECO:0000259" key="3">
    <source>
        <dbReference type="Pfam" id="PF01478"/>
    </source>
</evidence>
<dbReference type="EC" id="3.4.23.43" evidence="4"/>
<keyword evidence="2" id="KW-1133">Transmembrane helix</keyword>
<proteinExistence type="inferred from homology"/>
<evidence type="ECO:0000256" key="2">
    <source>
        <dbReference type="SAM" id="Phobius"/>
    </source>
</evidence>
<feature type="transmembrane region" description="Helical" evidence="2">
    <location>
        <begin position="78"/>
        <end position="95"/>
    </location>
</feature>
<dbReference type="Proteomes" id="UP000003503">
    <property type="component" value="Unassembled WGS sequence"/>
</dbReference>
<evidence type="ECO:0000313" key="4">
    <source>
        <dbReference type="EMBL" id="EGF12447.1"/>
    </source>
</evidence>
<dbReference type="InterPro" id="IPR050882">
    <property type="entry name" value="Prepilin_peptidase/N-MTase"/>
</dbReference>
<dbReference type="PANTHER" id="PTHR30487:SF0">
    <property type="entry name" value="PREPILIN LEADER PEPTIDASE_N-METHYLTRANSFERASE-RELATED"/>
    <property type="match status" value="1"/>
</dbReference>
<dbReference type="EMBL" id="AFBB01000025">
    <property type="protein sequence ID" value="EGF12447.1"/>
    <property type="molecule type" value="Genomic_DNA"/>
</dbReference>
<dbReference type="AlphaFoldDB" id="F2BYC6"/>
<evidence type="ECO:0000256" key="1">
    <source>
        <dbReference type="ARBA" id="ARBA00005801"/>
    </source>
</evidence>
<feature type="transmembrane region" description="Helical" evidence="2">
    <location>
        <begin position="12"/>
        <end position="35"/>
    </location>
</feature>
<dbReference type="GO" id="GO:0004190">
    <property type="term" value="F:aspartic-type endopeptidase activity"/>
    <property type="evidence" value="ECO:0007669"/>
    <property type="project" value="UniProtKB-EC"/>
</dbReference>
<keyword evidence="5" id="KW-1185">Reference proteome</keyword>
<sequence>MKKFLKIELIIPLLYFLSVLPCFLLNNFNVLSYGWIIPAIFGAYEDLKSSLISDSWSLSIGICGLFHAFIFSHIKYSLLSFILTGVFYLIIYFLFKKGFGAGDVIFSLALSLWLNPKYILIFLWISAFSSLIFIFLYFLICKKHFKKNIPFIPFLTIGGIITYFYGYEIYLIIETILL</sequence>
<protein>
    <submittedName>
        <fullName evidence="4">Prepilin peptidase</fullName>
        <ecNumber evidence="4">3.4.23.43</ecNumber>
    </submittedName>
</protein>
<organism evidence="4 5">
    <name type="scientific">Dialister micraerophilus DSM 19965</name>
    <dbReference type="NCBI Taxonomy" id="888062"/>
    <lineage>
        <taxon>Bacteria</taxon>
        <taxon>Bacillati</taxon>
        <taxon>Bacillota</taxon>
        <taxon>Negativicutes</taxon>
        <taxon>Veillonellales</taxon>
        <taxon>Veillonellaceae</taxon>
        <taxon>Dialister</taxon>
    </lineage>
</organism>
<dbReference type="Pfam" id="PF01478">
    <property type="entry name" value="Peptidase_A24"/>
    <property type="match status" value="1"/>
</dbReference>
<comment type="similarity">
    <text evidence="1">Belongs to the peptidase A24 family.</text>
</comment>
<dbReference type="InterPro" id="IPR000045">
    <property type="entry name" value="Prepilin_IV_endopep_pep"/>
</dbReference>
<reference evidence="4 5" key="1">
    <citation type="submission" date="2011-02" db="EMBL/GenBank/DDBJ databases">
        <authorList>
            <person name="Muzny D."/>
            <person name="Qin X."/>
            <person name="Deng J."/>
            <person name="Jiang H."/>
            <person name="Liu Y."/>
            <person name="Qu J."/>
            <person name="Song X.-Z."/>
            <person name="Zhang L."/>
            <person name="Thornton R."/>
            <person name="Coyle M."/>
            <person name="Francisco L."/>
            <person name="Jackson L."/>
            <person name="Javaid M."/>
            <person name="Korchina V."/>
            <person name="Kovar C."/>
            <person name="Mata R."/>
            <person name="Mathew T."/>
            <person name="Ngo R."/>
            <person name="Nguyen L."/>
            <person name="Nguyen N."/>
            <person name="Okwuonu G."/>
            <person name="Ongeri F."/>
            <person name="Pham C."/>
            <person name="Simmons D."/>
            <person name="Wilczek-Boney K."/>
            <person name="Hale W."/>
            <person name="Jakkamsetti A."/>
            <person name="Pham P."/>
            <person name="Ruth R."/>
            <person name="San Lucas F."/>
            <person name="Warren J."/>
            <person name="Zhang J."/>
            <person name="Zhao Z."/>
            <person name="Zhou C."/>
            <person name="Zhu D."/>
            <person name="Lee S."/>
            <person name="Bess C."/>
            <person name="Blankenburg K."/>
            <person name="Forbes L."/>
            <person name="Fu Q."/>
            <person name="Gubbala S."/>
            <person name="Hirani K."/>
            <person name="Jayaseelan J.C."/>
            <person name="Lara F."/>
            <person name="Munidasa M."/>
            <person name="Palculict T."/>
            <person name="Patil S."/>
            <person name="Pu L.-L."/>
            <person name="Saada N."/>
            <person name="Tang L."/>
            <person name="Weissenberger G."/>
            <person name="Zhu Y."/>
            <person name="Hemphill L."/>
            <person name="Shang Y."/>
            <person name="Youmans B."/>
            <person name="Ayvaz T."/>
            <person name="Ross M."/>
            <person name="Santibanez J."/>
            <person name="Aqrawi P."/>
            <person name="Gross S."/>
            <person name="Joshi V."/>
            <person name="Fowler G."/>
            <person name="Nazareth L."/>
            <person name="Reid J."/>
            <person name="Worley K."/>
            <person name="Petrosino J."/>
            <person name="Highlander S."/>
            <person name="Gibbs R."/>
        </authorList>
    </citation>
    <scope>NUCLEOTIDE SEQUENCE [LARGE SCALE GENOMIC DNA]</scope>
    <source>
        <strain evidence="4 5">DSM 19965</strain>
    </source>
</reference>